<dbReference type="Pfam" id="PF05960">
    <property type="entry name" value="DUF885"/>
    <property type="match status" value="1"/>
</dbReference>
<name>A0ABV7SRD0_9SPHN</name>
<dbReference type="Proteomes" id="UP001595713">
    <property type="component" value="Unassembled WGS sequence"/>
</dbReference>
<evidence type="ECO:0000313" key="3">
    <source>
        <dbReference type="Proteomes" id="UP001595713"/>
    </source>
</evidence>
<dbReference type="PANTHER" id="PTHR33361:SF2">
    <property type="entry name" value="DUF885 DOMAIN-CONTAINING PROTEIN"/>
    <property type="match status" value="1"/>
</dbReference>
<keyword evidence="1" id="KW-0732">Signal</keyword>
<reference evidence="3" key="1">
    <citation type="journal article" date="2019" name="Int. J. Syst. Evol. Microbiol.">
        <title>The Global Catalogue of Microorganisms (GCM) 10K type strain sequencing project: providing services to taxonomists for standard genome sequencing and annotation.</title>
        <authorList>
            <consortium name="The Broad Institute Genomics Platform"/>
            <consortium name="The Broad Institute Genome Sequencing Center for Infectious Disease"/>
            <person name="Wu L."/>
            <person name="Ma J."/>
        </authorList>
    </citation>
    <scope>NUCLEOTIDE SEQUENCE [LARGE SCALE GENOMIC DNA]</scope>
    <source>
        <strain evidence="3">KCTC 42739</strain>
    </source>
</reference>
<sequence length="603" mass="65079">MDRRSFLASTTAATALSLLPARALAATATAGDAALDALFIKIFDEGLLESPEGATGLGLDKGALAPLKARLDDRSLKARTEDLARTKKSIARIEAVKPETLSHAGKLNREVVLYSLNSGTVGPDKFGLGSAVRPYTITQQQGAYFDVPDFINSQHTIKTAADAEAYLSRLAAFATALDQDSDVQRSEAARGILAPDFSLDLALGQMAALRSPAPAESGLVSSVATRTAALGIKGDWARRATEIVSAKVYPALDRQIALIKQLRSTASDKAGLWRLPQGEEIYAAALAAATTTDFTPDEVHKIGLEQVAQLTAQLDTILRSQGLTQGSVGERLTALNKQPAQLYADSAAGRAELIAGLNQGVAAMQAKLPQMFIDPPNAPLEIRAVPAEIQDGASNGYYNLAALDGSRPAIYWINLKSVGDWPKYTLPSLTYHEGVPGHHLQLSLVAALKTPLLRKFSFFGAYVEGWALYAEQLADELGGYAGPIERAGYLQSFLFRAARLVADTGIHTKRWTREQATDYFVATVGFARGRSQREIERYCTMPGQACSYKLGHISWLRARDNAKKIMGEKYDVKQFHEVLRDGAVPLTILERLVEERARAAVKA</sequence>
<evidence type="ECO:0000256" key="1">
    <source>
        <dbReference type="SAM" id="SignalP"/>
    </source>
</evidence>
<gene>
    <name evidence="2" type="ORF">ACFONA_01150</name>
</gene>
<dbReference type="PROSITE" id="PS51318">
    <property type="entry name" value="TAT"/>
    <property type="match status" value="1"/>
</dbReference>
<feature type="chain" id="PRO_5045495206" evidence="1">
    <location>
        <begin position="26"/>
        <end position="603"/>
    </location>
</feature>
<dbReference type="PANTHER" id="PTHR33361">
    <property type="entry name" value="GLR0591 PROTEIN"/>
    <property type="match status" value="1"/>
</dbReference>
<comment type="caution">
    <text evidence="2">The sequence shown here is derived from an EMBL/GenBank/DDBJ whole genome shotgun (WGS) entry which is preliminary data.</text>
</comment>
<dbReference type="InterPro" id="IPR010281">
    <property type="entry name" value="DUF885"/>
</dbReference>
<dbReference type="InterPro" id="IPR006311">
    <property type="entry name" value="TAT_signal"/>
</dbReference>
<keyword evidence="3" id="KW-1185">Reference proteome</keyword>
<dbReference type="RefSeq" id="WP_261293834.1">
    <property type="nucleotide sequence ID" value="NZ_JANQBK010000004.1"/>
</dbReference>
<dbReference type="EMBL" id="JBHRXP010000001">
    <property type="protein sequence ID" value="MFC3578756.1"/>
    <property type="molecule type" value="Genomic_DNA"/>
</dbReference>
<organism evidence="2 3">
    <name type="scientific">Sphingomonas hylomeconis</name>
    <dbReference type="NCBI Taxonomy" id="1395958"/>
    <lineage>
        <taxon>Bacteria</taxon>
        <taxon>Pseudomonadati</taxon>
        <taxon>Pseudomonadota</taxon>
        <taxon>Alphaproteobacteria</taxon>
        <taxon>Sphingomonadales</taxon>
        <taxon>Sphingomonadaceae</taxon>
        <taxon>Sphingomonas</taxon>
    </lineage>
</organism>
<proteinExistence type="predicted"/>
<feature type="signal peptide" evidence="1">
    <location>
        <begin position="1"/>
        <end position="25"/>
    </location>
</feature>
<accession>A0ABV7SRD0</accession>
<protein>
    <submittedName>
        <fullName evidence="2">DUF885 domain-containing protein</fullName>
    </submittedName>
</protein>
<evidence type="ECO:0000313" key="2">
    <source>
        <dbReference type="EMBL" id="MFC3578756.1"/>
    </source>
</evidence>